<dbReference type="PRINTS" id="PR00131">
    <property type="entry name" value="GLHYDRLASE1"/>
</dbReference>
<dbReference type="RefSeq" id="WP_003065927.1">
    <property type="nucleotide sequence ID" value="NZ_PKIB01000003.1"/>
</dbReference>
<evidence type="ECO:0000313" key="5">
    <source>
        <dbReference type="EMBL" id="PLA54156.1"/>
    </source>
</evidence>
<dbReference type="GO" id="GO:0008422">
    <property type="term" value="F:beta-glucosidase activity"/>
    <property type="evidence" value="ECO:0007669"/>
    <property type="project" value="TreeGrafter"/>
</dbReference>
<name>A0A2I1YH58_STRMC</name>
<accession>A0A2I1YH58</accession>
<dbReference type="Proteomes" id="UP000235073">
    <property type="component" value="Unassembled WGS sequence"/>
</dbReference>
<reference evidence="5 6" key="1">
    <citation type="submission" date="2017-12" db="EMBL/GenBank/DDBJ databases">
        <title>Phylogenetic diversity of female urinary microbiome.</title>
        <authorList>
            <person name="Thomas-White K."/>
            <person name="Wolfe A.J."/>
        </authorList>
    </citation>
    <scope>NUCLEOTIDE SEQUENCE [LARGE SCALE GENOMIC DNA]</scope>
    <source>
        <strain evidence="5 6">UMB0733</strain>
    </source>
</reference>
<keyword evidence="3" id="KW-0326">Glycosidase</keyword>
<dbReference type="InterPro" id="IPR017853">
    <property type="entry name" value="GH"/>
</dbReference>
<dbReference type="EMBL" id="PKIB01000003">
    <property type="protein sequence ID" value="PLA54156.1"/>
    <property type="molecule type" value="Genomic_DNA"/>
</dbReference>
<dbReference type="PANTHER" id="PTHR10353">
    <property type="entry name" value="GLYCOSYL HYDROLASE"/>
    <property type="match status" value="1"/>
</dbReference>
<proteinExistence type="inferred from homology"/>
<comment type="caution">
    <text evidence="5">The sequence shown here is derived from an EMBL/GenBank/DDBJ whole genome shotgun (WGS) entry which is preliminary data.</text>
</comment>
<dbReference type="GO" id="GO:0005829">
    <property type="term" value="C:cytosol"/>
    <property type="evidence" value="ECO:0007669"/>
    <property type="project" value="TreeGrafter"/>
</dbReference>
<evidence type="ECO:0000256" key="2">
    <source>
        <dbReference type="ARBA" id="ARBA00022801"/>
    </source>
</evidence>
<dbReference type="GO" id="GO:0016052">
    <property type="term" value="P:carbohydrate catabolic process"/>
    <property type="evidence" value="ECO:0007669"/>
    <property type="project" value="TreeGrafter"/>
</dbReference>
<dbReference type="GeneID" id="64019399"/>
<evidence type="ECO:0000313" key="6">
    <source>
        <dbReference type="Proteomes" id="UP000235073"/>
    </source>
</evidence>
<protein>
    <submittedName>
        <fullName evidence="5">Glycoside hydrolase family 1 protein</fullName>
    </submittedName>
</protein>
<sequence length="475" mass="55518">MLVTFPKDFLWGGATSGPQTEGRFKKKHDSVFDYDFDHYQERFWGALGPDTASNFFHDFKEDIRLMKEAGLKSLRTSIQWTRLIDDFEKNTVNEQGLAFYNAVIDECLAQGIRPMLNLNHFDLPMELMERYGGWESRHVVDLYAKFASVCFQAFSDRVVDWFTFNEPMVVVECGYLLGFHYPDLVDGKKAIQVAYHLQLASSCAIANYRKYNQNPKGRIGIILNVTPAYPATDNIEDIKATEMADLWQNRFFLDASVKGQFPKDFVELLVKEGIIWNSNVEDLACIQNNTIDILGINYYHPNRVREPEYSSDSLAQDWRPDKYYASYQKRGVRMNADRGWEIHPQTLYAIAKRLQNDYGNLPWFVSENGIGVENEERFKDADNMICDDYRIIFMTEHLFWLYKAIEEGANCLGYHVWTPIDCWSWRNSYKNRYGLIALNTHTQIKTLKKSAYWYKQLTDTSTLDISEEILEKYRT</sequence>
<dbReference type="Gene3D" id="3.20.20.80">
    <property type="entry name" value="Glycosidases"/>
    <property type="match status" value="1"/>
</dbReference>
<organism evidence="5 6">
    <name type="scientific">Streptococcus macedonicus</name>
    <name type="common">Streptococcus gallolyticus macedonicus</name>
    <dbReference type="NCBI Taxonomy" id="59310"/>
    <lineage>
        <taxon>Bacteria</taxon>
        <taxon>Bacillati</taxon>
        <taxon>Bacillota</taxon>
        <taxon>Bacilli</taxon>
        <taxon>Lactobacillales</taxon>
        <taxon>Streptococcaceae</taxon>
        <taxon>Streptococcus</taxon>
    </lineage>
</organism>
<evidence type="ECO:0000256" key="1">
    <source>
        <dbReference type="ARBA" id="ARBA00010838"/>
    </source>
</evidence>
<evidence type="ECO:0000256" key="4">
    <source>
        <dbReference type="RuleBase" id="RU003690"/>
    </source>
</evidence>
<comment type="similarity">
    <text evidence="1 4">Belongs to the glycosyl hydrolase 1 family.</text>
</comment>
<dbReference type="SUPFAM" id="SSF51445">
    <property type="entry name" value="(Trans)glycosidases"/>
    <property type="match status" value="1"/>
</dbReference>
<dbReference type="FunFam" id="3.20.20.80:FF:000004">
    <property type="entry name" value="Beta-glucosidase 6-phospho-beta-glucosidase"/>
    <property type="match status" value="1"/>
</dbReference>
<keyword evidence="2 5" id="KW-0378">Hydrolase</keyword>
<dbReference type="PANTHER" id="PTHR10353:SF139">
    <property type="entry name" value="6-PHOSPHO-BETA-GLUCOSIDASE GMUD"/>
    <property type="match status" value="1"/>
</dbReference>
<dbReference type="InterPro" id="IPR001360">
    <property type="entry name" value="Glyco_hydro_1"/>
</dbReference>
<evidence type="ECO:0000256" key="3">
    <source>
        <dbReference type="ARBA" id="ARBA00023295"/>
    </source>
</evidence>
<gene>
    <name evidence="5" type="ORF">CYK21_05875</name>
</gene>
<dbReference type="Pfam" id="PF00232">
    <property type="entry name" value="Glyco_hydro_1"/>
    <property type="match status" value="1"/>
</dbReference>
<dbReference type="AlphaFoldDB" id="A0A2I1YH58"/>